<organism evidence="1 2">
    <name type="scientific">Legionella antarctica</name>
    <dbReference type="NCBI Taxonomy" id="2708020"/>
    <lineage>
        <taxon>Bacteria</taxon>
        <taxon>Pseudomonadati</taxon>
        <taxon>Pseudomonadota</taxon>
        <taxon>Gammaproteobacteria</taxon>
        <taxon>Legionellales</taxon>
        <taxon>Legionellaceae</taxon>
        <taxon>Legionella</taxon>
    </lineage>
</organism>
<evidence type="ECO:0000313" key="2">
    <source>
        <dbReference type="Proteomes" id="UP000502894"/>
    </source>
</evidence>
<sequence>MPQMFKSKDDADSILYFKMYSTFRSQTTKDCIAFVLMPNAQQRHRVSLQSIQFDFNKFGKILMISFTYIGHIFDIQKKVEETMKGIALLLQEAPVVFNESNILKLSLIDSMATSSCLAKTIDFIEKTYHLHTDFAQDIKSQLISQQYLAHEFNRLRGEVSEEDTSSDPIRCLVM</sequence>
<evidence type="ECO:0000313" key="1">
    <source>
        <dbReference type="EMBL" id="BCA93931.1"/>
    </source>
</evidence>
<accession>A0A6F8T0E3</accession>
<reference evidence="1" key="1">
    <citation type="journal article" date="2020" name="Microbiol. Resour. Announc.">
        <title>Complete Genome Sequence of Novel Psychrotolerant Legionella Strain TUM19329, Isolated from Antarctic Lake Sediment.</title>
        <authorList>
            <person name="Shimada S."/>
            <person name="Nakai R."/>
            <person name="Aoki K."/>
            <person name="Shimoeda N."/>
            <person name="Ohno G."/>
            <person name="Miyazaki Y."/>
            <person name="Kudoh S."/>
            <person name="Imura S."/>
            <person name="Watanabe K."/>
            <person name="Ishii Y."/>
            <person name="Tateda K."/>
        </authorList>
    </citation>
    <scope>NUCLEOTIDE SEQUENCE [LARGE SCALE GENOMIC DNA]</scope>
    <source>
        <strain evidence="1">TUM19329</strain>
    </source>
</reference>
<name>A0A6F8T0E3_9GAMM</name>
<gene>
    <name evidence="1" type="ORF">TUM19329_02920</name>
</gene>
<keyword evidence="2" id="KW-1185">Reference proteome</keyword>
<dbReference type="RefSeq" id="WP_173235850.1">
    <property type="nucleotide sequence ID" value="NZ_AP022839.1"/>
</dbReference>
<dbReference type="AlphaFoldDB" id="A0A6F8T0E3"/>
<dbReference type="EMBL" id="AP022839">
    <property type="protein sequence ID" value="BCA93931.1"/>
    <property type="molecule type" value="Genomic_DNA"/>
</dbReference>
<dbReference type="KEGG" id="lant:TUM19329_02920"/>
<protein>
    <submittedName>
        <fullName evidence="1">Uncharacterized protein</fullName>
    </submittedName>
</protein>
<proteinExistence type="predicted"/>
<dbReference type="Proteomes" id="UP000502894">
    <property type="component" value="Chromosome"/>
</dbReference>